<dbReference type="EnsemblMetazoa" id="PHUM216900-RA">
    <property type="protein sequence ID" value="PHUM216900-PA"/>
    <property type="gene ID" value="PHUM216900"/>
</dbReference>
<dbReference type="OrthoDB" id="4794873at2759"/>
<evidence type="ECO:0000313" key="3">
    <source>
        <dbReference type="EMBL" id="EEB12973.1"/>
    </source>
</evidence>
<reference evidence="3" key="1">
    <citation type="submission" date="2007-04" db="EMBL/GenBank/DDBJ databases">
        <title>Annotation of Pediculus humanus corporis strain USDA.</title>
        <authorList>
            <person name="Kirkness E."/>
            <person name="Hannick L."/>
            <person name="Hass B."/>
            <person name="Bruggner R."/>
            <person name="Lawson D."/>
            <person name="Bidwell S."/>
            <person name="Joardar V."/>
            <person name="Caler E."/>
            <person name="Walenz B."/>
            <person name="Inman J."/>
            <person name="Schobel S."/>
            <person name="Galinsky K."/>
            <person name="Amedeo P."/>
            <person name="Strausberg R."/>
        </authorList>
    </citation>
    <scope>NUCLEOTIDE SEQUENCE</scope>
    <source>
        <strain evidence="3">USDA</strain>
    </source>
</reference>
<feature type="domain" description="Acyltransferase 3" evidence="2">
    <location>
        <begin position="22"/>
        <end position="405"/>
    </location>
</feature>
<dbReference type="PANTHER" id="PTHR11161">
    <property type="entry name" value="O-ACYLTRANSFERASE"/>
    <property type="match status" value="1"/>
</dbReference>
<keyword evidence="1" id="KW-0812">Transmembrane</keyword>
<dbReference type="EMBL" id="AAZO01002493">
    <property type="status" value="NOT_ANNOTATED_CDS"/>
    <property type="molecule type" value="Genomic_DNA"/>
</dbReference>
<dbReference type="Pfam" id="PF01757">
    <property type="entry name" value="Acyl_transf_3"/>
    <property type="match status" value="1"/>
</dbReference>
<dbReference type="KEGG" id="phu:Phum_PHUM216900"/>
<feature type="transmembrane region" description="Helical" evidence="1">
    <location>
        <begin position="175"/>
        <end position="193"/>
    </location>
</feature>
<organism>
    <name type="scientific">Pediculus humanus subsp. corporis</name>
    <name type="common">Body louse</name>
    <dbReference type="NCBI Taxonomy" id="121224"/>
    <lineage>
        <taxon>Eukaryota</taxon>
        <taxon>Metazoa</taxon>
        <taxon>Ecdysozoa</taxon>
        <taxon>Arthropoda</taxon>
        <taxon>Hexapoda</taxon>
        <taxon>Insecta</taxon>
        <taxon>Pterygota</taxon>
        <taxon>Neoptera</taxon>
        <taxon>Paraneoptera</taxon>
        <taxon>Psocodea</taxon>
        <taxon>Troctomorpha</taxon>
        <taxon>Phthiraptera</taxon>
        <taxon>Anoplura</taxon>
        <taxon>Pediculidae</taxon>
        <taxon>Pediculus</taxon>
    </lineage>
</organism>
<keyword evidence="5" id="KW-1185">Reference proteome</keyword>
<dbReference type="AlphaFoldDB" id="E0VHW7"/>
<dbReference type="InParanoid" id="E0VHW7"/>
<evidence type="ECO:0000313" key="5">
    <source>
        <dbReference type="Proteomes" id="UP000009046"/>
    </source>
</evidence>
<evidence type="ECO:0000313" key="4">
    <source>
        <dbReference type="EnsemblMetazoa" id="PHUM216900-PA"/>
    </source>
</evidence>
<feature type="transmembrane region" description="Helical" evidence="1">
    <location>
        <begin position="314"/>
        <end position="338"/>
    </location>
</feature>
<protein>
    <recommendedName>
        <fullName evidence="2">Acyltransferase 3 domain-containing protein</fullName>
    </recommendedName>
</protein>
<feature type="transmembrane region" description="Helical" evidence="1">
    <location>
        <begin position="65"/>
        <end position="89"/>
    </location>
</feature>
<name>E0VHW7_PEDHC</name>
<dbReference type="eggNOG" id="KOG3700">
    <property type="taxonomic scope" value="Eukaryota"/>
</dbReference>
<reference evidence="3" key="2">
    <citation type="submission" date="2007-04" db="EMBL/GenBank/DDBJ databases">
        <title>The genome of the human body louse.</title>
        <authorList>
            <consortium name="The Human Body Louse Genome Consortium"/>
            <person name="Kirkness E."/>
            <person name="Walenz B."/>
            <person name="Hass B."/>
            <person name="Bruggner R."/>
            <person name="Strausberg R."/>
        </authorList>
    </citation>
    <scope>NUCLEOTIDE SEQUENCE</scope>
    <source>
        <strain evidence="3">USDA</strain>
    </source>
</reference>
<dbReference type="CTD" id="8237517"/>
<dbReference type="GO" id="GO:0016747">
    <property type="term" value="F:acyltransferase activity, transferring groups other than amino-acyl groups"/>
    <property type="evidence" value="ECO:0007669"/>
    <property type="project" value="InterPro"/>
</dbReference>
<feature type="transmembrane region" description="Helical" evidence="1">
    <location>
        <begin position="109"/>
        <end position="127"/>
    </location>
</feature>
<dbReference type="InterPro" id="IPR052728">
    <property type="entry name" value="O2_lipid_transport_reg"/>
</dbReference>
<reference evidence="4" key="3">
    <citation type="submission" date="2020-05" db="UniProtKB">
        <authorList>
            <consortium name="EnsemblMetazoa"/>
        </authorList>
    </citation>
    <scope>IDENTIFICATION</scope>
    <source>
        <strain evidence="4">USDA</strain>
    </source>
</reference>
<feature type="transmembrane region" description="Helical" evidence="1">
    <location>
        <begin position="392"/>
        <end position="411"/>
    </location>
</feature>
<dbReference type="HOGENOM" id="CLU_007874_0_3_1"/>
<dbReference type="VEuPathDB" id="VectorBase:PHUM216900"/>
<feature type="transmembrane region" description="Helical" evidence="1">
    <location>
        <begin position="200"/>
        <end position="217"/>
    </location>
</feature>
<dbReference type="GeneID" id="8237517"/>
<dbReference type="OMA" id="SEHAMEC"/>
<evidence type="ECO:0000259" key="2">
    <source>
        <dbReference type="Pfam" id="PF01757"/>
    </source>
</evidence>
<accession>E0VHW7</accession>
<dbReference type="PANTHER" id="PTHR11161:SF4">
    <property type="entry name" value="DROP DEAD"/>
    <property type="match status" value="1"/>
</dbReference>
<sequence>MAFSLKRNLRKLFENENEGSIHCINGIKAIFSIMLYFAHKTIPLGWTPFNNRIFFTLVSNNVGSVILRASLIYTDSFLLMSGLLTSYNLTKEIMSKGKISWTKKLLSRLIRLTPALLAVLLFYGYVWDNLGSGPMWNSLVKKNADICKDFMWRNLLYVQNFFPFEKMCAPQTHQLALDMQLSILAPFFVTLLFKYDKLGFGILQALFLVSSIVRYYVAYYNDLSVVIYHGMPVSQLYNTANKLYTQSLCRASPYLLGVIVGHYLQKYKNDIVIPRAVGGIGWITALSLGFYSIMSTSQMTSKEYDYNVTEAAQYAALSPVTWSFSLAWVIVACHVGFGGKLNEFLSSKNLLVFSRISYSLYLTQFLVFFYLVGVKRIPETFRLIDCFDIKEFFVIIFISVLVTLVFDIPMIDIKKLIVDDEKNSKPKINLQEPLEDQKEIEFEPTQDSKTEGDPLNDYIEVSNANETDFEKLELEKNNFDYDYDPEDPDEEDAPENVFVNDNDEDIIEITVPLFNQTVRRSSVNNIHVVKNFMFNIKITCSLNCQQYLLPRPQN</sequence>
<proteinExistence type="predicted"/>
<feature type="transmembrane region" description="Helical" evidence="1">
    <location>
        <begin position="350"/>
        <end position="372"/>
    </location>
</feature>
<gene>
    <name evidence="4" type="primary">8237517</name>
    <name evidence="3" type="ORF">Phum_PHUM216900</name>
</gene>
<dbReference type="InterPro" id="IPR002656">
    <property type="entry name" value="Acyl_transf_3_dom"/>
</dbReference>
<keyword evidence="1" id="KW-0472">Membrane</keyword>
<evidence type="ECO:0000256" key="1">
    <source>
        <dbReference type="SAM" id="Phobius"/>
    </source>
</evidence>
<keyword evidence="1" id="KW-1133">Transmembrane helix</keyword>
<feature type="transmembrane region" description="Helical" evidence="1">
    <location>
        <begin position="21"/>
        <end position="39"/>
    </location>
</feature>
<feature type="transmembrane region" description="Helical" evidence="1">
    <location>
        <begin position="276"/>
        <end position="294"/>
    </location>
</feature>
<dbReference type="EMBL" id="DS235172">
    <property type="protein sequence ID" value="EEB12973.1"/>
    <property type="molecule type" value="Genomic_DNA"/>
</dbReference>
<dbReference type="Proteomes" id="UP000009046">
    <property type="component" value="Unassembled WGS sequence"/>
</dbReference>
<dbReference type="RefSeq" id="XP_002425711.1">
    <property type="nucleotide sequence ID" value="XM_002425666.1"/>
</dbReference>